<dbReference type="PANTHER" id="PTHR14795">
    <property type="entry name" value="HELICASE RELATED"/>
    <property type="match status" value="1"/>
</dbReference>
<evidence type="ECO:0000313" key="3">
    <source>
        <dbReference type="EMBL" id="KAF6003531.1"/>
    </source>
</evidence>
<keyword evidence="1" id="KW-0732">Signal</keyword>
<accession>A0A7J7IMJ8</accession>
<dbReference type="Proteomes" id="UP000530660">
    <property type="component" value="Unassembled WGS sequence"/>
</dbReference>
<sequence>MLSRRLQTILITLSFFCLWKYAEVPRNFFGRSLCNAREAPGLTSNHYGKSAGSNETRSVDVEAESALFALLQISDLHLDYRQSFALQNLRAILYDVIPIVAPKAVIVTGDITNAKRRRGLGHVSQQFAEEWSQYAEAVRQARVEGAVPSDTIWIDLPGNHDMFGVLKRPEPEKNFYLQHCQLHHPNTNGTCLQPRARLFPFHDGHIAILRLDAVPEPSLHRPLNFFGDLPLNQEQARPPASLDERPEDSSPAVIFVAAHYPSSFIHFGSNPKSWLVSKMRHSRVVYLSGHLHTLMGFCPRLYFSKPGRFLDLELADLRFSRRFRIIVMNHALNEFGFRDFSLNPDSGGSGGKVPDWMLVWLRIPTADSESETLNRHGVPNTHWLKFVVWFTQRNCLFPDFEVTLNGVQCGAGVTSMRPIRTAMPLCPESRQCFPCPWGPPPGKSSESSSIIRRGCVWPRVCFRNPTYIGLVTKRADRGDGTTLNVMSVRVNDQHAQFFPGFNCYDWHHYDSISYGRFRACLEDKTESRAHILPYRASWTSSSFYGEDARSPSVWDPIMLVLGSGHCVVISWALDSDESDHR</sequence>
<evidence type="ECO:0000256" key="1">
    <source>
        <dbReference type="SAM" id="SignalP"/>
    </source>
</evidence>
<comment type="caution">
    <text evidence="3">The sequence shown here is derived from an EMBL/GenBank/DDBJ whole genome shotgun (WGS) entry which is preliminary data.</text>
</comment>
<dbReference type="Gene3D" id="3.60.21.10">
    <property type="match status" value="1"/>
</dbReference>
<name>A0A7J7IMJ8_9RHOD</name>
<dbReference type="InterPro" id="IPR004843">
    <property type="entry name" value="Calcineurin-like_PHP"/>
</dbReference>
<dbReference type="InterPro" id="IPR029052">
    <property type="entry name" value="Metallo-depent_PP-like"/>
</dbReference>
<dbReference type="SUPFAM" id="SSF56300">
    <property type="entry name" value="Metallo-dependent phosphatases"/>
    <property type="match status" value="1"/>
</dbReference>
<evidence type="ECO:0000259" key="2">
    <source>
        <dbReference type="Pfam" id="PF00149"/>
    </source>
</evidence>
<protein>
    <recommendedName>
        <fullName evidence="2">Calcineurin-like phosphoesterase domain-containing protein</fullName>
    </recommendedName>
</protein>
<dbReference type="Pfam" id="PF00149">
    <property type="entry name" value="Metallophos"/>
    <property type="match status" value="1"/>
</dbReference>
<reference evidence="3 4" key="1">
    <citation type="journal article" date="2020" name="J. Phycol.">
        <title>Comparative genome analysis reveals Cyanidiococcus gen. nov., a new extremophilic red algal genus sister to Cyanidioschyzon (Cyanidioschyzonaceae, Rhodophyta).</title>
        <authorList>
            <person name="Liu S.-L."/>
            <person name="Chiang Y.-R."/>
            <person name="Yoon H.S."/>
            <person name="Fu H.-Y."/>
        </authorList>
    </citation>
    <scope>NUCLEOTIDE SEQUENCE [LARGE SCALE GENOMIC DNA]</scope>
    <source>
        <strain evidence="3 4">THAL066</strain>
    </source>
</reference>
<dbReference type="PANTHER" id="PTHR14795:SF0">
    <property type="entry name" value="TRANSMEMBRANE PROTEIN 62"/>
    <property type="match status" value="1"/>
</dbReference>
<dbReference type="GO" id="GO:0016787">
    <property type="term" value="F:hydrolase activity"/>
    <property type="evidence" value="ECO:0007669"/>
    <property type="project" value="InterPro"/>
</dbReference>
<feature type="signal peptide" evidence="1">
    <location>
        <begin position="1"/>
        <end position="22"/>
    </location>
</feature>
<dbReference type="AlphaFoldDB" id="A0A7J7IMJ8"/>
<organism evidence="3 4">
    <name type="scientific">Cyanidiococcus yangmingshanensis</name>
    <dbReference type="NCBI Taxonomy" id="2690220"/>
    <lineage>
        <taxon>Eukaryota</taxon>
        <taxon>Rhodophyta</taxon>
        <taxon>Bangiophyceae</taxon>
        <taxon>Cyanidiales</taxon>
        <taxon>Cyanidiaceae</taxon>
        <taxon>Cyanidiococcus</taxon>
    </lineage>
</organism>
<evidence type="ECO:0000313" key="4">
    <source>
        <dbReference type="Proteomes" id="UP000530660"/>
    </source>
</evidence>
<dbReference type="OrthoDB" id="27234at2759"/>
<proteinExistence type="predicted"/>
<feature type="domain" description="Calcineurin-like phosphoesterase" evidence="2">
    <location>
        <begin position="70"/>
        <end position="293"/>
    </location>
</feature>
<dbReference type="EMBL" id="VWRR01000006">
    <property type="protein sequence ID" value="KAF6003531.1"/>
    <property type="molecule type" value="Genomic_DNA"/>
</dbReference>
<gene>
    <name evidence="3" type="ORF">F1559_005188</name>
</gene>
<keyword evidence="4" id="KW-1185">Reference proteome</keyword>
<feature type="chain" id="PRO_5029591026" description="Calcineurin-like phosphoesterase domain-containing protein" evidence="1">
    <location>
        <begin position="23"/>
        <end position="581"/>
    </location>
</feature>